<reference evidence="1" key="1">
    <citation type="submission" date="2021-06" db="EMBL/GenBank/DDBJ databases">
        <authorList>
            <person name="Kallberg Y."/>
            <person name="Tangrot J."/>
            <person name="Rosling A."/>
        </authorList>
    </citation>
    <scope>NUCLEOTIDE SEQUENCE</scope>
    <source>
        <strain evidence="1">IN212</strain>
    </source>
</reference>
<protein>
    <submittedName>
        <fullName evidence="1">5148_t:CDS:1</fullName>
    </submittedName>
</protein>
<dbReference type="GO" id="GO:0002143">
    <property type="term" value="P:tRNA wobble position uridine thiolation"/>
    <property type="evidence" value="ECO:0007669"/>
    <property type="project" value="TreeGrafter"/>
</dbReference>
<dbReference type="SUPFAM" id="SSF52402">
    <property type="entry name" value="Adenine nucleotide alpha hydrolases-like"/>
    <property type="match status" value="1"/>
</dbReference>
<feature type="non-terminal residue" evidence="1">
    <location>
        <position position="1"/>
    </location>
</feature>
<proteinExistence type="predicted"/>
<dbReference type="OrthoDB" id="3685at2759"/>
<keyword evidence="2" id="KW-1185">Reference proteome</keyword>
<gene>
    <name evidence="1" type="ORF">RFULGI_LOCUS8070</name>
</gene>
<dbReference type="Pfam" id="PF03054">
    <property type="entry name" value="tRNA_Me_trans"/>
    <property type="match status" value="1"/>
</dbReference>
<dbReference type="Proteomes" id="UP000789396">
    <property type="component" value="Unassembled WGS sequence"/>
</dbReference>
<name>A0A9N9DJ59_9GLOM</name>
<evidence type="ECO:0000313" key="2">
    <source>
        <dbReference type="Proteomes" id="UP000789396"/>
    </source>
</evidence>
<dbReference type="PANTHER" id="PTHR11933">
    <property type="entry name" value="TRNA 5-METHYLAMINOMETHYL-2-THIOURIDYLATE -METHYLTRANSFERASE"/>
    <property type="match status" value="1"/>
</dbReference>
<dbReference type="Gene3D" id="3.40.50.620">
    <property type="entry name" value="HUPs"/>
    <property type="match status" value="1"/>
</dbReference>
<dbReference type="EMBL" id="CAJVPZ010012548">
    <property type="protein sequence ID" value="CAG8640697.1"/>
    <property type="molecule type" value="Genomic_DNA"/>
</dbReference>
<dbReference type="PANTHER" id="PTHR11933:SF5">
    <property type="entry name" value="MITOCHONDRIAL TRNA-SPECIFIC 2-THIOURIDYLASE 1"/>
    <property type="match status" value="1"/>
</dbReference>
<dbReference type="AlphaFoldDB" id="A0A9N9DJ59"/>
<evidence type="ECO:0000313" key="1">
    <source>
        <dbReference type="EMBL" id="CAG8640697.1"/>
    </source>
</evidence>
<comment type="caution">
    <text evidence="1">The sequence shown here is derived from an EMBL/GenBank/DDBJ whole genome shotgun (WGS) entry which is preliminary data.</text>
</comment>
<organism evidence="1 2">
    <name type="scientific">Racocetra fulgida</name>
    <dbReference type="NCBI Taxonomy" id="60492"/>
    <lineage>
        <taxon>Eukaryota</taxon>
        <taxon>Fungi</taxon>
        <taxon>Fungi incertae sedis</taxon>
        <taxon>Mucoromycota</taxon>
        <taxon>Glomeromycotina</taxon>
        <taxon>Glomeromycetes</taxon>
        <taxon>Diversisporales</taxon>
        <taxon>Gigasporaceae</taxon>
        <taxon>Racocetra</taxon>
    </lineage>
</organism>
<dbReference type="InterPro" id="IPR014729">
    <property type="entry name" value="Rossmann-like_a/b/a_fold"/>
</dbReference>
<accession>A0A9N9DJ59</accession>
<sequence>TSDANFVATGHYAKIISENGNYYLSKPKDRAKDQTYFLCQISPKLLPKLIFPLADLTKEEVRQLAKRLRLINAEKKDSTGICFIGERKFTKFLTNYLP</sequence>